<dbReference type="AlphaFoldDB" id="A0A2T0QE50"/>
<keyword evidence="5" id="KW-0238">DNA-binding</keyword>
<dbReference type="InterPro" id="IPR011010">
    <property type="entry name" value="DNA_brk_join_enz"/>
</dbReference>
<organism evidence="10 11">
    <name type="scientific">Allonocardiopsis opalescens</name>
    <dbReference type="NCBI Taxonomy" id="1144618"/>
    <lineage>
        <taxon>Bacteria</taxon>
        <taxon>Bacillati</taxon>
        <taxon>Actinomycetota</taxon>
        <taxon>Actinomycetes</taxon>
        <taxon>Streptosporangiales</taxon>
        <taxon>Allonocardiopsis</taxon>
    </lineage>
</organism>
<gene>
    <name evidence="10" type="ORF">CLV72_101786</name>
</gene>
<evidence type="ECO:0000256" key="5">
    <source>
        <dbReference type="ARBA" id="ARBA00023125"/>
    </source>
</evidence>
<evidence type="ECO:0000256" key="4">
    <source>
        <dbReference type="ARBA" id="ARBA00023029"/>
    </source>
</evidence>
<dbReference type="Gene3D" id="3.90.15.10">
    <property type="entry name" value="Topoisomerase I, Chain A, domain 3"/>
    <property type="match status" value="1"/>
</dbReference>
<comment type="caution">
    <text evidence="10">The sequence shown here is derived from an EMBL/GenBank/DDBJ whole genome shotgun (WGS) entry which is preliminary data.</text>
</comment>
<dbReference type="EMBL" id="PVZC01000001">
    <property type="protein sequence ID" value="PRY02185.1"/>
    <property type="molecule type" value="Genomic_DNA"/>
</dbReference>
<dbReference type="InterPro" id="IPR013500">
    <property type="entry name" value="TopoI_cat_euk"/>
</dbReference>
<evidence type="ECO:0000259" key="9">
    <source>
        <dbReference type="Pfam" id="PF21338"/>
    </source>
</evidence>
<evidence type="ECO:0000259" key="8">
    <source>
        <dbReference type="Pfam" id="PF01028"/>
    </source>
</evidence>
<comment type="similarity">
    <text evidence="2">Belongs to the type IB topoisomerase family.</text>
</comment>
<dbReference type="RefSeq" id="WP_106239271.1">
    <property type="nucleotide sequence ID" value="NZ_PVZC01000001.1"/>
</dbReference>
<evidence type="ECO:0000256" key="1">
    <source>
        <dbReference type="ARBA" id="ARBA00000213"/>
    </source>
</evidence>
<dbReference type="InterPro" id="IPR035447">
    <property type="entry name" value="DNA_topo_I_N_sf"/>
</dbReference>
<dbReference type="GO" id="GO:0003677">
    <property type="term" value="F:DNA binding"/>
    <property type="evidence" value="ECO:0007669"/>
    <property type="project" value="UniProtKB-KW"/>
</dbReference>
<dbReference type="Pfam" id="PF21338">
    <property type="entry name" value="Top1B_N_bact"/>
    <property type="match status" value="1"/>
</dbReference>
<keyword evidence="4" id="KW-0799">Topoisomerase</keyword>
<dbReference type="PROSITE" id="PS52038">
    <property type="entry name" value="TOPO_IB_2"/>
    <property type="match status" value="1"/>
</dbReference>
<reference evidence="10 11" key="1">
    <citation type="submission" date="2018-03" db="EMBL/GenBank/DDBJ databases">
        <title>Genomic Encyclopedia of Archaeal and Bacterial Type Strains, Phase II (KMG-II): from individual species to whole genera.</title>
        <authorList>
            <person name="Goeker M."/>
        </authorList>
    </citation>
    <scope>NUCLEOTIDE SEQUENCE [LARGE SCALE GENOMIC DNA]</scope>
    <source>
        <strain evidence="10 11">DSM 45601</strain>
    </source>
</reference>
<comment type="catalytic activity">
    <reaction evidence="1">
        <text>ATP-independent breakage of single-stranded DNA, followed by passage and rejoining.</text>
        <dbReference type="EC" id="5.6.2.1"/>
    </reaction>
</comment>
<evidence type="ECO:0000256" key="6">
    <source>
        <dbReference type="ARBA" id="ARBA00023235"/>
    </source>
</evidence>
<dbReference type="EC" id="5.6.2.1" evidence="3"/>
<feature type="compositionally biased region" description="Basic and acidic residues" evidence="7">
    <location>
        <begin position="1"/>
        <end position="16"/>
    </location>
</feature>
<evidence type="ECO:0000256" key="3">
    <source>
        <dbReference type="ARBA" id="ARBA00012891"/>
    </source>
</evidence>
<protein>
    <recommendedName>
        <fullName evidence="3">DNA topoisomerase</fullName>
        <ecNumber evidence="3">5.6.2.1</ecNumber>
    </recommendedName>
</protein>
<dbReference type="PRINTS" id="PR00416">
    <property type="entry name" value="EUTPISMRASEI"/>
</dbReference>
<dbReference type="InterPro" id="IPR014711">
    <property type="entry name" value="TopoI_cat_a-hlx-sub_euk"/>
</dbReference>
<dbReference type="InterPro" id="IPR049331">
    <property type="entry name" value="Top1B_N_bact"/>
</dbReference>
<evidence type="ECO:0000313" key="10">
    <source>
        <dbReference type="EMBL" id="PRY02185.1"/>
    </source>
</evidence>
<dbReference type="OrthoDB" id="9778962at2"/>
<evidence type="ECO:0000256" key="2">
    <source>
        <dbReference type="ARBA" id="ARBA00006645"/>
    </source>
</evidence>
<evidence type="ECO:0000313" key="11">
    <source>
        <dbReference type="Proteomes" id="UP000237846"/>
    </source>
</evidence>
<dbReference type="Pfam" id="PF01028">
    <property type="entry name" value="Topoisom_I"/>
    <property type="match status" value="1"/>
</dbReference>
<dbReference type="SUPFAM" id="SSF56349">
    <property type="entry name" value="DNA breaking-rejoining enzymes"/>
    <property type="match status" value="1"/>
</dbReference>
<sequence>MADDRDRAADAPRELARAGLRPSSPDEPGYTRRRHGRGFRYFAPDGRAVTDHETKARLKDLVIPPAWTEVWICVEPDGHVQAVGTDDAGRRQYLYHPRWRALRDRAKHDRVLDFAERLPEVRERVAAGLDQGGLGPERVLAGSIRLVDLGFFRSGGESYADENDTYGVATLLREHVSCTRGRVVFDYPAKGGRRREVELADDRLCALVTALKRRRAPGPELLAYRVPGGWHDVRSEDVNGYLRELAGPKASVKDFRTWHATVLAAVGVAVSTDVPRDSAGRQRAEARVVSEVAEYLGNTPAVARASYIDPRVFELYRRGVTIRSKLPKLAADASFGELSTGGPVEDAVRTMLRRARD</sequence>
<feature type="region of interest" description="Disordered" evidence="7">
    <location>
        <begin position="1"/>
        <end position="37"/>
    </location>
</feature>
<keyword evidence="11" id="KW-1185">Reference proteome</keyword>
<feature type="domain" description="DNA topoisomerase IB N-terminal" evidence="9">
    <location>
        <begin position="38"/>
        <end position="86"/>
    </location>
</feature>
<dbReference type="Gene3D" id="1.10.132.120">
    <property type="match status" value="1"/>
</dbReference>
<name>A0A2T0QE50_9ACTN</name>
<proteinExistence type="inferred from homology"/>
<accession>A0A2T0QE50</accession>
<dbReference type="SUPFAM" id="SSF55869">
    <property type="entry name" value="DNA topoisomerase I domain"/>
    <property type="match status" value="1"/>
</dbReference>
<dbReference type="InterPro" id="IPR001631">
    <property type="entry name" value="TopoI"/>
</dbReference>
<dbReference type="Proteomes" id="UP000237846">
    <property type="component" value="Unassembled WGS sequence"/>
</dbReference>
<dbReference type="GO" id="GO:0006265">
    <property type="term" value="P:DNA topological change"/>
    <property type="evidence" value="ECO:0007669"/>
    <property type="project" value="InterPro"/>
</dbReference>
<dbReference type="GO" id="GO:0003917">
    <property type="term" value="F:DNA topoisomerase type I (single strand cut, ATP-independent) activity"/>
    <property type="evidence" value="ECO:0007669"/>
    <property type="project" value="UniProtKB-EC"/>
</dbReference>
<dbReference type="Gene3D" id="3.30.66.10">
    <property type="entry name" value="DNA topoisomerase I domain"/>
    <property type="match status" value="1"/>
</dbReference>
<evidence type="ECO:0000256" key="7">
    <source>
        <dbReference type="SAM" id="MobiDB-lite"/>
    </source>
</evidence>
<keyword evidence="6 10" id="KW-0413">Isomerase</keyword>
<feature type="domain" description="DNA topoisomerase I catalytic core eukaryotic-type" evidence="8">
    <location>
        <begin position="99"/>
        <end position="304"/>
    </location>
</feature>